<feature type="domain" description="Tyrosine-protein kinase ephrin type A/B receptor-like" evidence="2">
    <location>
        <begin position="783"/>
        <end position="819"/>
    </location>
</feature>
<dbReference type="InterPro" id="IPR011641">
    <property type="entry name" value="Tyr-kin_ephrin_A/B_rcpt-like"/>
</dbReference>
<dbReference type="Gene3D" id="2.60.120.260">
    <property type="entry name" value="Galactose-binding domain-like"/>
    <property type="match status" value="1"/>
</dbReference>
<dbReference type="SUPFAM" id="SSF57184">
    <property type="entry name" value="Growth factor receptor domain"/>
    <property type="match status" value="3"/>
</dbReference>
<dbReference type="InterPro" id="IPR009030">
    <property type="entry name" value="Growth_fac_rcpt_cys_sf"/>
</dbReference>
<evidence type="ECO:0000256" key="1">
    <source>
        <dbReference type="SAM" id="SignalP"/>
    </source>
</evidence>
<dbReference type="Pfam" id="PF07699">
    <property type="entry name" value="Ephrin_rec_like"/>
    <property type="match status" value="2"/>
</dbReference>
<dbReference type="PANTHER" id="PTHR46104:SF1">
    <property type="entry name" value="GENE 9195-RELATED"/>
    <property type="match status" value="1"/>
</dbReference>
<dbReference type="PANTHER" id="PTHR46104">
    <property type="entry name" value="GENE 9195-RELATED-RELATED"/>
    <property type="match status" value="1"/>
</dbReference>
<name>A0ABY8U914_TETOB</name>
<evidence type="ECO:0000313" key="4">
    <source>
        <dbReference type="Proteomes" id="UP001244341"/>
    </source>
</evidence>
<dbReference type="Proteomes" id="UP001244341">
    <property type="component" value="Chromosome 9b"/>
</dbReference>
<keyword evidence="1" id="KW-0732">Signal</keyword>
<evidence type="ECO:0000313" key="3">
    <source>
        <dbReference type="EMBL" id="WIA17805.1"/>
    </source>
</evidence>
<feature type="domain" description="Tyrosine-protein kinase ephrin type A/B receptor-like" evidence="2">
    <location>
        <begin position="702"/>
        <end position="743"/>
    </location>
</feature>
<dbReference type="EMBL" id="CP126216">
    <property type="protein sequence ID" value="WIA17805.1"/>
    <property type="molecule type" value="Genomic_DNA"/>
</dbReference>
<accession>A0ABY8U914</accession>
<keyword evidence="4" id="KW-1185">Reference proteome</keyword>
<organism evidence="3 4">
    <name type="scientific">Tetradesmus obliquus</name>
    <name type="common">Green alga</name>
    <name type="synonym">Acutodesmus obliquus</name>
    <dbReference type="NCBI Taxonomy" id="3088"/>
    <lineage>
        <taxon>Eukaryota</taxon>
        <taxon>Viridiplantae</taxon>
        <taxon>Chlorophyta</taxon>
        <taxon>core chlorophytes</taxon>
        <taxon>Chlorophyceae</taxon>
        <taxon>CS clade</taxon>
        <taxon>Sphaeropleales</taxon>
        <taxon>Scenedesmaceae</taxon>
        <taxon>Tetradesmus</taxon>
    </lineage>
</organism>
<feature type="chain" id="PRO_5045780315" description="Tyrosine-protein kinase ephrin type A/B receptor-like domain-containing protein" evidence="1">
    <location>
        <begin position="30"/>
        <end position="1550"/>
    </location>
</feature>
<gene>
    <name evidence="3" type="ORF">OEZ85_009317</name>
</gene>
<evidence type="ECO:0000259" key="2">
    <source>
        <dbReference type="Pfam" id="PF07699"/>
    </source>
</evidence>
<feature type="signal peptide" evidence="1">
    <location>
        <begin position="1"/>
        <end position="29"/>
    </location>
</feature>
<dbReference type="Gene3D" id="2.10.50.10">
    <property type="entry name" value="Tumor Necrosis Factor Receptor, subunit A, domain 2"/>
    <property type="match status" value="2"/>
</dbReference>
<sequence length="1550" mass="160492">MSVRGYYQLPGPVLLCLLLLIAAAQGAAGRVFNDNHSGVLQSVLPEFAGAQPGSGRSLLQTDTCLLRIRPTVPLAFPVMLGLNEVELYNAAGTRLEPGVLTAQQSSAMIGPNGPYSAAAFVNGLNSNTLVGELWTDLCHLSISDNSPWFKVTYPCSETLKKVVVQGFKDEMGRLRSTATDIRYFTLEVEVQGAVTFRSQLRALLSQEFIVPPPGNCAVQISATAAPQSGTFIALNEVELYNAAGSRVSWVSGQSSSVYEDYTAGACVNGISSNERVDGRWADLCHTAEADTNPSLTFGYPCSEAVSSVVIRNFQGSDGLLHPSGGTLNRFTLEVLGSGGPMFSSPLQSVLTQTITVPPPACQVLLRLTNPAVSDYLNLNEVMLFGPRMSQQIPASQLTYTMSSTWDGSLLPASNCFDGNNDTTCHSGQGDTTPVRLRVTYPCSKTLQKVVVVNRPSSSPANEAMRINAFMMQVVAFNGTTTFQYMFGGGKEVYDIQVAPFAPNPSCGEAIPACAPNRCTTRIVSSRTIFVCLRCQAGHQAIIGADGASIIQCGCRAGTFSALKNGTSPTAKNKQYECSRCLKGSYCPGWKKVDEWTVDPGAAVACNPEGATNNGLNTKVEGATRPSDCLATGGYVLPSSFGQQAIKCTGPSYAPGPYNRLKQCLPCPSGFGAPDVDVGLHIHKAEVCQVPPGRFLEGGVVRECPWGLYRPDSVPLDDKRAVACKSCPTGWTTTIKGATSTQACNKLLPGFMVANYTAGDTAAALPADLHASGAAGTSPTATAACPLGFYNDGANGTFACVRCPGGSITQETGSKSINDCLVPPGYFVNTGFNPPRLAKCSTDPSTGQGYYRAGWVAAGQASGPDAAAACTACGRDIPSALVEPDESSVTLGQDDTRPGFVSSSASSCYILPGWGMAYDAAATFNNATTAKMMGIKPCPAGTYGVANITFGLANSPCKSCTKGLKSNPGSTSFKDCKNPAGFSYSSEGANQCPDNHYATKGAMTGCVPCPEGRITAYIPGDGSVQASIHDCKVPPGYGVYSTDAVDVFAPTVRTASLRAGKCPVGYFNLGDAPEGQRSRNPACAKCPGNMYTSMPGQPVCDVCAPGYGIPSSKPNSLNTSDCEPCEGGTYSTGNSLRCSACPPTTFNYPNAPTYFSNGITFNSLVTGIDQCVPRHAQLPAPAGARLGIDDSLLTTDAAAQDLVSCLGGCGPEKCCIVQWEAPSSSCKRAELAPVGPGFPGAKLFYKLPPSVAIATASISNTRSSTSSSSSNEVSAKTRGSTQYARCAMAGAWATLAAAGKVGTATSAELVEQEHAVSWGECDSEASCEALCSAAAACWGYMHVPGKGWATRGGEDQIGTRSFFVSPDFGAAAAAGKLDAARAAGAVCPPGRGGLFFCQQRCPAGYWQDGQHADCVACPEGKTSAPGSTAASDCVPAPVTKCPPGYGGAPSCSQQCQPGTFQDGSAGSCQQCPDGDIAPQPGAAACSEPSESACDPGFGTAPGAASICSVNCRALNPPQYQDGTGQTCEPCPAGKEPNLMGTACVARGSSFP</sequence>
<proteinExistence type="predicted"/>
<reference evidence="3 4" key="1">
    <citation type="submission" date="2023-05" db="EMBL/GenBank/DDBJ databases">
        <title>A 100% complete, gapless, phased diploid assembly of the Scenedesmus obliquus UTEX 3031 genome.</title>
        <authorList>
            <person name="Biondi T.C."/>
            <person name="Hanschen E.R."/>
            <person name="Kwon T."/>
            <person name="Eng W."/>
            <person name="Kruse C.P.S."/>
            <person name="Koehler S.I."/>
            <person name="Kunde Y."/>
            <person name="Gleasner C.D."/>
            <person name="You Mak K.T."/>
            <person name="Polle J."/>
            <person name="Hovde B.T."/>
            <person name="Starkenburg S.R."/>
        </authorList>
    </citation>
    <scope>NUCLEOTIDE SEQUENCE [LARGE SCALE GENOMIC DNA]</scope>
    <source>
        <strain evidence="3 4">DOE0152z</strain>
    </source>
</reference>
<protein>
    <recommendedName>
        <fullName evidence="2">Tyrosine-protein kinase ephrin type A/B receptor-like domain-containing protein</fullName>
    </recommendedName>
</protein>
<dbReference type="SMART" id="SM01411">
    <property type="entry name" value="Ephrin_rec_like"/>
    <property type="match status" value="8"/>
</dbReference>